<dbReference type="EMBL" id="BMCU01000003">
    <property type="protein sequence ID" value="GGG15613.1"/>
    <property type="molecule type" value="Genomic_DNA"/>
</dbReference>
<dbReference type="PANTHER" id="PTHR43842:SF2">
    <property type="entry name" value="PROPIONYL-COA CARBOXYLASE BETA CHAIN, MITOCHONDRIAL"/>
    <property type="match status" value="1"/>
</dbReference>
<gene>
    <name evidence="4" type="primary">accD4</name>
    <name evidence="4" type="ORF">GCM10007304_32140</name>
</gene>
<accession>A0A917G0A3</accession>
<dbReference type="Gene3D" id="3.90.226.10">
    <property type="entry name" value="2-enoyl-CoA Hydratase, Chain A, domain 1"/>
    <property type="match status" value="2"/>
</dbReference>
<dbReference type="GO" id="GO:0004658">
    <property type="term" value="F:propionyl-CoA carboxylase activity"/>
    <property type="evidence" value="ECO:0007669"/>
    <property type="project" value="TreeGrafter"/>
</dbReference>
<evidence type="ECO:0000313" key="5">
    <source>
        <dbReference type="Proteomes" id="UP000654257"/>
    </source>
</evidence>
<evidence type="ECO:0000259" key="2">
    <source>
        <dbReference type="PROSITE" id="PS50980"/>
    </source>
</evidence>
<dbReference type="Proteomes" id="UP000654257">
    <property type="component" value="Unassembled WGS sequence"/>
</dbReference>
<name>A0A917G0A3_9NOCA</name>
<evidence type="ECO:0000313" key="4">
    <source>
        <dbReference type="EMBL" id="GGG15613.1"/>
    </source>
</evidence>
<reference evidence="4" key="1">
    <citation type="journal article" date="2014" name="Int. J. Syst. Evol. Microbiol.">
        <title>Complete genome sequence of Corynebacterium casei LMG S-19264T (=DSM 44701T), isolated from a smear-ripened cheese.</title>
        <authorList>
            <consortium name="US DOE Joint Genome Institute (JGI-PGF)"/>
            <person name="Walter F."/>
            <person name="Albersmeier A."/>
            <person name="Kalinowski J."/>
            <person name="Ruckert C."/>
        </authorList>
    </citation>
    <scope>NUCLEOTIDE SEQUENCE</scope>
    <source>
        <strain evidence="4">CCM 7905</strain>
    </source>
</reference>
<evidence type="ECO:0000259" key="3">
    <source>
        <dbReference type="PROSITE" id="PS50989"/>
    </source>
</evidence>
<dbReference type="InterPro" id="IPR051047">
    <property type="entry name" value="AccD/PCCB"/>
</dbReference>
<reference evidence="4" key="2">
    <citation type="submission" date="2020-09" db="EMBL/GenBank/DDBJ databases">
        <authorList>
            <person name="Sun Q."/>
            <person name="Sedlacek I."/>
        </authorList>
    </citation>
    <scope>NUCLEOTIDE SEQUENCE</scope>
    <source>
        <strain evidence="4">CCM 7905</strain>
    </source>
</reference>
<dbReference type="InterPro" id="IPR034733">
    <property type="entry name" value="AcCoA_carboxyl_beta"/>
</dbReference>
<comment type="caution">
    <text evidence="4">The sequence shown here is derived from an EMBL/GenBank/DDBJ whole genome shotgun (WGS) entry which is preliminary data.</text>
</comment>
<protein>
    <submittedName>
        <fullName evidence="4">Propionyl-CoA carboxylase subunit beta</fullName>
    </submittedName>
</protein>
<keyword evidence="5" id="KW-1185">Reference proteome</keyword>
<sequence>MRIHSRFGIRIVRERGLLERQKGFTVKTTADKLAELRHKLDLADNAGSVKAIAKRKSLGLPTPRERIDMILDRGSFVEYGALVKAVGSPDYAYGDGVVTGRGTVEGRPVVVYSHDQTVFGGSLGEMFGRKVCAIMELAVKIGCPLIGINDSGGARVQESVNSLAFYAEIGKRQAMISGLAPQISIMLGKCAGGAAYSPACTDFVVAVEDQAYMFVTGPEILESVTGEKISIEDLGGARAQASYGTVHHVAKTETDAFEWVRTLLGYLPTNCHEDTPLVNPGIEPTVTDSDRGLNTFLPDSDNAAYDMHDVLIRLFDDGEFHEVSSEYAPNVITGFSRVDGRTVGVMANQPLYLSGALDIKSSEKAARFLLICDAYNIPIISVVDIPGYLPGLEQESGGVIYRGAKLLAAIIEATVPKVTVVIRKAYGGGYAVMGSKNLGADINFAWPTARIAVMGAEGAVALLKKREIEAAGDRGPEVRQGFIDFYNEFIATPYMAAERGFIDAVIEPADTRLELRRALRLLRDKEPQYVPPRRRSLLRPV</sequence>
<dbReference type="PROSITE" id="PS50980">
    <property type="entry name" value="COA_CT_NTER"/>
    <property type="match status" value="1"/>
</dbReference>
<evidence type="ECO:0000256" key="1">
    <source>
        <dbReference type="ARBA" id="ARBA00006102"/>
    </source>
</evidence>
<comment type="similarity">
    <text evidence="1">Belongs to the AccD/PCCB family.</text>
</comment>
<dbReference type="PROSITE" id="PS50989">
    <property type="entry name" value="COA_CT_CTER"/>
    <property type="match status" value="1"/>
</dbReference>
<dbReference type="PANTHER" id="PTHR43842">
    <property type="entry name" value="PROPIONYL-COA CARBOXYLASE BETA CHAIN"/>
    <property type="match status" value="1"/>
</dbReference>
<dbReference type="InterPro" id="IPR029045">
    <property type="entry name" value="ClpP/crotonase-like_dom_sf"/>
</dbReference>
<feature type="domain" description="CoA carboxyltransferase C-terminal" evidence="3">
    <location>
        <begin position="288"/>
        <end position="532"/>
    </location>
</feature>
<organism evidence="4 5">
    <name type="scientific">Rhodococcoides trifolii</name>
    <dbReference type="NCBI Taxonomy" id="908250"/>
    <lineage>
        <taxon>Bacteria</taxon>
        <taxon>Bacillati</taxon>
        <taxon>Actinomycetota</taxon>
        <taxon>Actinomycetes</taxon>
        <taxon>Mycobacteriales</taxon>
        <taxon>Nocardiaceae</taxon>
        <taxon>Rhodococcoides</taxon>
    </lineage>
</organism>
<feature type="domain" description="CoA carboxyltransferase N-terminal" evidence="2">
    <location>
        <begin position="26"/>
        <end position="279"/>
    </location>
</feature>
<dbReference type="Pfam" id="PF01039">
    <property type="entry name" value="Carboxyl_trans"/>
    <property type="match status" value="1"/>
</dbReference>
<dbReference type="SUPFAM" id="SSF52096">
    <property type="entry name" value="ClpP/crotonase"/>
    <property type="match status" value="2"/>
</dbReference>
<dbReference type="GO" id="GO:0009317">
    <property type="term" value="C:acetyl-CoA carboxylase complex"/>
    <property type="evidence" value="ECO:0007669"/>
    <property type="project" value="TreeGrafter"/>
</dbReference>
<proteinExistence type="inferred from homology"/>
<dbReference type="InterPro" id="IPR011762">
    <property type="entry name" value="COA_CT_N"/>
</dbReference>
<dbReference type="AlphaFoldDB" id="A0A917G0A3"/>
<dbReference type="InterPro" id="IPR011763">
    <property type="entry name" value="COA_CT_C"/>
</dbReference>